<dbReference type="InterPro" id="IPR028098">
    <property type="entry name" value="Glyco_trans_4-like_N"/>
</dbReference>
<dbReference type="Proteomes" id="UP000494255">
    <property type="component" value="Unassembled WGS sequence"/>
</dbReference>
<dbReference type="Gene3D" id="3.40.50.2000">
    <property type="entry name" value="Glycogen Phosphorylase B"/>
    <property type="match status" value="2"/>
</dbReference>
<feature type="domain" description="Glycosyltransferase subfamily 4-like N-terminal" evidence="5">
    <location>
        <begin position="42"/>
        <end position="210"/>
    </location>
</feature>
<evidence type="ECO:0000256" key="1">
    <source>
        <dbReference type="ARBA" id="ARBA00022676"/>
    </source>
</evidence>
<sequence>MMNASELTSHFPLAQPAQTETATQDIPEAPTVLFVDQSGQLGGAEFSLLPLASACTARGKVVLLSEGPFRGRLEALGVRVQVINEARVSGINRDAMQLNWLRALPGIWRQVHAIAEQARQFDVLFLNTQKALVLGALGKPLHRKRVIWHLHDIMSREHFGRVQLFIVKWLVRHAVDHVVANSRASANSLIALTGLSADAVPVVHNGIDASEFSQIDASDMTMLRRRLGLPEKAWLAGLFGRLAPWKGQHIALAALARMPDVHLVLVGAALFGEDAYAQSLHRQAEQLGIEDRVHFAGFRDDMPTWMKAMDVILHTSTEPEPFGRVIIEGMAAARPVVAASAGGVTEILRHRKNGWLVKPGDVQGFVDAVETLRAAPEFAQRLADQAFADAQCNFSLDGYLKQMTLAIAHTAR</sequence>
<evidence type="ECO:0000259" key="5">
    <source>
        <dbReference type="Pfam" id="PF13439"/>
    </source>
</evidence>
<evidence type="ECO:0000256" key="3">
    <source>
        <dbReference type="SAM" id="MobiDB-lite"/>
    </source>
</evidence>
<evidence type="ECO:0000259" key="4">
    <source>
        <dbReference type="Pfam" id="PF00534"/>
    </source>
</evidence>
<keyword evidence="7" id="KW-1185">Reference proteome</keyword>
<dbReference type="SUPFAM" id="SSF53756">
    <property type="entry name" value="UDP-Glycosyltransferase/glycogen phosphorylase"/>
    <property type="match status" value="1"/>
</dbReference>
<name>A0A6J5CBC1_9BURK</name>
<dbReference type="EMBL" id="CADIKC010000009">
    <property type="protein sequence ID" value="CAB3731519.1"/>
    <property type="molecule type" value="Genomic_DNA"/>
</dbReference>
<dbReference type="PANTHER" id="PTHR12526">
    <property type="entry name" value="GLYCOSYLTRANSFERASE"/>
    <property type="match status" value="1"/>
</dbReference>
<keyword evidence="1 6" id="KW-0328">Glycosyltransferase</keyword>
<keyword evidence="2 6" id="KW-0808">Transferase</keyword>
<dbReference type="InterPro" id="IPR001296">
    <property type="entry name" value="Glyco_trans_1"/>
</dbReference>
<gene>
    <name evidence="6" type="primary">mshA_7</name>
    <name evidence="6" type="ORF">LMG24238_05785</name>
</gene>
<feature type="domain" description="Glycosyl transferase family 1" evidence="4">
    <location>
        <begin position="223"/>
        <end position="386"/>
    </location>
</feature>
<dbReference type="AlphaFoldDB" id="A0A6J5CBC1"/>
<evidence type="ECO:0000313" key="7">
    <source>
        <dbReference type="Proteomes" id="UP000494255"/>
    </source>
</evidence>
<dbReference type="RefSeq" id="WP_175053486.1">
    <property type="nucleotide sequence ID" value="NZ_CADIKC010000009.1"/>
</dbReference>
<feature type="region of interest" description="Disordered" evidence="3">
    <location>
        <begin position="1"/>
        <end position="22"/>
    </location>
</feature>
<accession>A0A6J5CBC1</accession>
<proteinExistence type="predicted"/>
<dbReference type="Pfam" id="PF13439">
    <property type="entry name" value="Glyco_transf_4"/>
    <property type="match status" value="1"/>
</dbReference>
<evidence type="ECO:0000313" key="6">
    <source>
        <dbReference type="EMBL" id="CAB3731519.1"/>
    </source>
</evidence>
<organism evidence="6 7">
    <name type="scientific">Paraburkholderia sediminicola</name>
    <dbReference type="NCBI Taxonomy" id="458836"/>
    <lineage>
        <taxon>Bacteria</taxon>
        <taxon>Pseudomonadati</taxon>
        <taxon>Pseudomonadota</taxon>
        <taxon>Betaproteobacteria</taxon>
        <taxon>Burkholderiales</taxon>
        <taxon>Burkholderiaceae</taxon>
        <taxon>Paraburkholderia</taxon>
    </lineage>
</organism>
<dbReference type="GO" id="GO:0102710">
    <property type="term" value="F:D-inositol-3-phosphate glycosyltransferase activity"/>
    <property type="evidence" value="ECO:0007669"/>
    <property type="project" value="UniProtKB-EC"/>
</dbReference>
<dbReference type="CDD" id="cd03801">
    <property type="entry name" value="GT4_PimA-like"/>
    <property type="match status" value="1"/>
</dbReference>
<evidence type="ECO:0000256" key="2">
    <source>
        <dbReference type="ARBA" id="ARBA00022679"/>
    </source>
</evidence>
<protein>
    <submittedName>
        <fullName evidence="6">D-inositol-3-phosphate glycosyltransferase</fullName>
        <ecNumber evidence="6">2.4.1.250</ecNumber>
    </submittedName>
</protein>
<dbReference type="PANTHER" id="PTHR12526:SF510">
    <property type="entry name" value="D-INOSITOL 3-PHOSPHATE GLYCOSYLTRANSFERASE"/>
    <property type="match status" value="1"/>
</dbReference>
<dbReference type="Pfam" id="PF00534">
    <property type="entry name" value="Glycos_transf_1"/>
    <property type="match status" value="1"/>
</dbReference>
<dbReference type="EC" id="2.4.1.250" evidence="6"/>
<reference evidence="6 7" key="1">
    <citation type="submission" date="2020-04" db="EMBL/GenBank/DDBJ databases">
        <authorList>
            <person name="De Canck E."/>
        </authorList>
    </citation>
    <scope>NUCLEOTIDE SEQUENCE [LARGE SCALE GENOMIC DNA]</scope>
    <source>
        <strain evidence="6 7">LMG 24238</strain>
    </source>
</reference>
<dbReference type="GeneID" id="97044368"/>